<organism evidence="3">
    <name type="scientific">Pseudogymnoascus destructans</name>
    <dbReference type="NCBI Taxonomy" id="655981"/>
    <lineage>
        <taxon>Eukaryota</taxon>
        <taxon>Fungi</taxon>
        <taxon>Dikarya</taxon>
        <taxon>Ascomycota</taxon>
        <taxon>Pezizomycotina</taxon>
        <taxon>Leotiomycetes</taxon>
        <taxon>Thelebolales</taxon>
        <taxon>Thelebolaceae</taxon>
        <taxon>Pseudogymnoascus</taxon>
    </lineage>
</organism>
<evidence type="ECO:0008006" key="4">
    <source>
        <dbReference type="Google" id="ProtNLM"/>
    </source>
</evidence>
<protein>
    <recommendedName>
        <fullName evidence="4">SWI5-dependent HO expression protein 3</fullName>
    </recommendedName>
</protein>
<name>A0A177ABR7_9PEZI</name>
<feature type="region of interest" description="Disordered" evidence="2">
    <location>
        <begin position="361"/>
        <end position="387"/>
    </location>
</feature>
<dbReference type="eggNOG" id="ENOG502S77X">
    <property type="taxonomic scope" value="Eukaryota"/>
</dbReference>
<sequence length="416" mass="46151">MGREYPQGPVPIHKHGLPDQNTDTSRRGLREDSIARPVDAHSRSLSPMSAAAMNSVKLVTNKDDDDVGQPLSKPSSNPSMDSMKVEKQRGGGNNNAGPGGNGTNTENRPNATPSTPVDSRLGIPRVSSVRMISAEFGGTKNYPPNIPIAEDNGGGSNGSTPNGQWSSAVGRANLGKSGRVIERLMGENDMLKRDLQIERLHLEEARQAVKMTEERINVIETDYEGRLHDAAINKTLLKKRERQLADIKNHIDAEKRRADEAVDRERTWCEAMERLEIESKQKVDEAANYALLMEGRYKALTNHWKEQGEVVDRTVRKLGGEITGLVQERLRDGERLDALQQLCNEQRENLARLQDENKTIAETSKAHRDEQDASLAGIRTKARAQEKANEETLAETKEALHKLKWALGVNKNRGAD</sequence>
<feature type="region of interest" description="Disordered" evidence="2">
    <location>
        <begin position="143"/>
        <end position="170"/>
    </location>
</feature>
<dbReference type="GeneID" id="36287551"/>
<feature type="coiled-coil region" evidence="1">
    <location>
        <begin position="188"/>
        <end position="264"/>
    </location>
</feature>
<dbReference type="AlphaFoldDB" id="A0A177ABR7"/>
<proteinExistence type="predicted"/>
<dbReference type="OrthoDB" id="3918393at2759"/>
<dbReference type="EMBL" id="KV441394">
    <property type="protein sequence ID" value="OAF59230.1"/>
    <property type="molecule type" value="Genomic_DNA"/>
</dbReference>
<reference evidence="3" key="1">
    <citation type="submission" date="2016-03" db="EMBL/GenBank/DDBJ databases">
        <title>Updated assembly of Pseudogymnoascus destructans, the fungus causing white-nose syndrome of bats.</title>
        <authorList>
            <person name="Palmer J.M."/>
            <person name="Drees K.P."/>
            <person name="Foster J.T."/>
            <person name="Lindner D.L."/>
        </authorList>
    </citation>
    <scope>NUCLEOTIDE SEQUENCE [LARGE SCALE GENOMIC DNA]</scope>
    <source>
        <strain evidence="3">20631-21</strain>
    </source>
</reference>
<feature type="compositionally biased region" description="Basic and acidic residues" evidence="2">
    <location>
        <begin position="24"/>
        <end position="42"/>
    </location>
</feature>
<evidence type="ECO:0000313" key="3">
    <source>
        <dbReference type="EMBL" id="OAF59230.1"/>
    </source>
</evidence>
<accession>A0A177ABR7</accession>
<feature type="compositionally biased region" description="Gly residues" evidence="2">
    <location>
        <begin position="90"/>
        <end position="102"/>
    </location>
</feature>
<gene>
    <name evidence="3" type="ORF">VC83_04480</name>
</gene>
<evidence type="ECO:0000256" key="1">
    <source>
        <dbReference type="SAM" id="Coils"/>
    </source>
</evidence>
<feature type="compositionally biased region" description="Basic and acidic residues" evidence="2">
    <location>
        <begin position="361"/>
        <end position="371"/>
    </location>
</feature>
<keyword evidence="1" id="KW-0175">Coiled coil</keyword>
<dbReference type="Proteomes" id="UP000077154">
    <property type="component" value="Unassembled WGS sequence"/>
</dbReference>
<dbReference type="VEuPathDB" id="FungiDB:GMDG_05701"/>
<dbReference type="RefSeq" id="XP_024324514.1">
    <property type="nucleotide sequence ID" value="XM_024468111.1"/>
</dbReference>
<feature type="region of interest" description="Disordered" evidence="2">
    <location>
        <begin position="1"/>
        <end position="121"/>
    </location>
</feature>
<evidence type="ECO:0000256" key="2">
    <source>
        <dbReference type="SAM" id="MobiDB-lite"/>
    </source>
</evidence>